<proteinExistence type="predicted"/>
<protein>
    <submittedName>
        <fullName evidence="3">Uncharacterized protein</fullName>
    </submittedName>
</protein>
<feature type="compositionally biased region" description="Low complexity" evidence="1">
    <location>
        <begin position="179"/>
        <end position="194"/>
    </location>
</feature>
<feature type="signal peptide" evidence="2">
    <location>
        <begin position="1"/>
        <end position="18"/>
    </location>
</feature>
<evidence type="ECO:0000313" key="3">
    <source>
        <dbReference type="EMBL" id="KAL3776135.1"/>
    </source>
</evidence>
<accession>A0ABD3NJQ8</accession>
<reference evidence="3 4" key="1">
    <citation type="submission" date="2024-10" db="EMBL/GenBank/DDBJ databases">
        <title>Updated reference genomes for cyclostephanoid diatoms.</title>
        <authorList>
            <person name="Roberts W.R."/>
            <person name="Alverson A.J."/>
        </authorList>
    </citation>
    <scope>NUCLEOTIDE SEQUENCE [LARGE SCALE GENOMIC DNA]</scope>
    <source>
        <strain evidence="3 4">AJA276-08</strain>
    </source>
</reference>
<dbReference type="AlphaFoldDB" id="A0ABD3NJQ8"/>
<comment type="caution">
    <text evidence="3">The sequence shown here is derived from an EMBL/GenBank/DDBJ whole genome shotgun (WGS) entry which is preliminary data.</text>
</comment>
<dbReference type="Proteomes" id="UP001530315">
    <property type="component" value="Unassembled WGS sequence"/>
</dbReference>
<sequence length="245" mass="26033">MIFKRAIFLLAVFGPAASSSLEVFSDILLDHDAMYSTIQEPTVPYLSGKFAGQARLLPSFIRTLQEKIGIFTAVGNTQEPVTRLRLMTESSALHVDRYHSGRQGSPDCVGFVFLNTNPDAHFVHGESSVPVVEGRMVLFDGGIPHNTIVNSGSVKLLGPFDAKEFRGVGHGQCYPPTSAPTTAAPTTAAPIAAAKSRKGTKGSKAASKGSKEVSDQGSNVAGIFEGFGIESLSMSMSFSFSNDEE</sequence>
<gene>
    <name evidence="3" type="ORF">ACHAW5_003253</name>
</gene>
<evidence type="ECO:0000313" key="4">
    <source>
        <dbReference type="Proteomes" id="UP001530315"/>
    </source>
</evidence>
<organism evidence="3 4">
    <name type="scientific">Stephanodiscus triporus</name>
    <dbReference type="NCBI Taxonomy" id="2934178"/>
    <lineage>
        <taxon>Eukaryota</taxon>
        <taxon>Sar</taxon>
        <taxon>Stramenopiles</taxon>
        <taxon>Ochrophyta</taxon>
        <taxon>Bacillariophyta</taxon>
        <taxon>Coscinodiscophyceae</taxon>
        <taxon>Thalassiosirophycidae</taxon>
        <taxon>Stephanodiscales</taxon>
        <taxon>Stephanodiscaceae</taxon>
        <taxon>Stephanodiscus</taxon>
    </lineage>
</organism>
<evidence type="ECO:0000256" key="1">
    <source>
        <dbReference type="SAM" id="MobiDB-lite"/>
    </source>
</evidence>
<keyword evidence="2" id="KW-0732">Signal</keyword>
<feature type="region of interest" description="Disordered" evidence="1">
    <location>
        <begin position="179"/>
        <end position="216"/>
    </location>
</feature>
<name>A0ABD3NJQ8_9STRA</name>
<dbReference type="EMBL" id="JALLAZ020001369">
    <property type="protein sequence ID" value="KAL3776135.1"/>
    <property type="molecule type" value="Genomic_DNA"/>
</dbReference>
<evidence type="ECO:0000256" key="2">
    <source>
        <dbReference type="SAM" id="SignalP"/>
    </source>
</evidence>
<keyword evidence="4" id="KW-1185">Reference proteome</keyword>
<feature type="chain" id="PRO_5044896150" evidence="2">
    <location>
        <begin position="19"/>
        <end position="245"/>
    </location>
</feature>